<reference evidence="4 5" key="1">
    <citation type="journal article" date="2015" name="Biol. Direct">
        <title>Babela massiliensis, a representative of a widespread bacterial phylum with unusual adaptations to parasitism in amoebae.</title>
        <authorList>
            <person name="Pagnier I."/>
            <person name="Yutin N."/>
            <person name="Croce O."/>
            <person name="Makarova K.S."/>
            <person name="Wolf Y.I."/>
            <person name="Benamar S."/>
            <person name="Raoult D."/>
            <person name="Koonin E.V."/>
            <person name="La Scola B."/>
        </authorList>
    </citation>
    <scope>NUCLEOTIDE SEQUENCE [LARGE SCALE GENOMIC DNA]</scope>
    <source>
        <strain evidence="5">BABL1</strain>
    </source>
</reference>
<name>V6DIT2_9BACT</name>
<dbReference type="PANTHER" id="PTHR10513:SF35">
    <property type="entry name" value="DEOXYADENOSINE KINASE"/>
    <property type="match status" value="1"/>
</dbReference>
<feature type="active site" description="Proton acceptor" evidence="1">
    <location>
        <position position="93"/>
    </location>
</feature>
<evidence type="ECO:0000256" key="2">
    <source>
        <dbReference type="PIRSR" id="PIRSR000705-3"/>
    </source>
</evidence>
<dbReference type="GO" id="GO:0019136">
    <property type="term" value="F:deoxynucleoside kinase activity"/>
    <property type="evidence" value="ECO:0007669"/>
    <property type="project" value="InterPro"/>
</dbReference>
<keyword evidence="4" id="KW-0418">Kinase</keyword>
<dbReference type="GO" id="GO:0005524">
    <property type="term" value="F:ATP binding"/>
    <property type="evidence" value="ECO:0007669"/>
    <property type="project" value="UniProtKB-KW"/>
</dbReference>
<evidence type="ECO:0000313" key="5">
    <source>
        <dbReference type="Proteomes" id="UP000018769"/>
    </source>
</evidence>
<gene>
    <name evidence="4" type="primary">dck_1</name>
    <name evidence="4" type="ORF">BABL1_gene_576</name>
</gene>
<dbReference type="STRING" id="673862.BABL1_gene_576"/>
<evidence type="ECO:0000259" key="3">
    <source>
        <dbReference type="Pfam" id="PF01712"/>
    </source>
</evidence>
<dbReference type="Pfam" id="PF01712">
    <property type="entry name" value="dNK"/>
    <property type="match status" value="1"/>
</dbReference>
<feature type="domain" description="Deoxynucleoside kinase" evidence="3">
    <location>
        <begin position="7"/>
        <end position="222"/>
    </location>
</feature>
<keyword evidence="5" id="KW-1185">Reference proteome</keyword>
<dbReference type="EMBL" id="HG793133">
    <property type="protein sequence ID" value="CDK30441.1"/>
    <property type="molecule type" value="Genomic_DNA"/>
</dbReference>
<dbReference type="HOGENOM" id="CLU_030466_3_0_7"/>
<dbReference type="InterPro" id="IPR050566">
    <property type="entry name" value="Deoxyribonucleoside_kinase"/>
</dbReference>
<dbReference type="Proteomes" id="UP000018769">
    <property type="component" value="Chromosome I"/>
</dbReference>
<keyword evidence="2" id="KW-0547">Nucleotide-binding</keyword>
<dbReference type="PANTHER" id="PTHR10513">
    <property type="entry name" value="DEOXYNUCLEOSIDE KINASE"/>
    <property type="match status" value="1"/>
</dbReference>
<feature type="binding site" evidence="2">
    <location>
        <begin position="10"/>
        <end position="18"/>
    </location>
    <ligand>
        <name>ATP</name>
        <dbReference type="ChEBI" id="CHEBI:30616"/>
    </ligand>
</feature>
<accession>V6DIT2</accession>
<dbReference type="InterPro" id="IPR031314">
    <property type="entry name" value="DNK_dom"/>
</dbReference>
<keyword evidence="4" id="KW-0808">Transferase</keyword>
<keyword evidence="2" id="KW-0067">ATP-binding</keyword>
<evidence type="ECO:0000313" key="4">
    <source>
        <dbReference type="EMBL" id="CDK30441.1"/>
    </source>
</evidence>
<dbReference type="InterPro" id="IPR027417">
    <property type="entry name" value="P-loop_NTPase"/>
</dbReference>
<evidence type="ECO:0000256" key="1">
    <source>
        <dbReference type="PIRSR" id="PIRSR000705-1"/>
    </source>
</evidence>
<feature type="binding site" evidence="2">
    <location>
        <begin position="151"/>
        <end position="155"/>
    </location>
    <ligand>
        <name>ATP</name>
        <dbReference type="ChEBI" id="CHEBI:30616"/>
    </ligand>
</feature>
<dbReference type="AlphaFoldDB" id="V6DIT2"/>
<sequence length="234" mass="27732">MIIPNFFVDGATGVGKTTFINLLKQHLSYISVITEEVENFTNVQNTGNILERYFSNPPRWALSTNIYITLTHVKSLEITNKSNNKNLTAIIMDRSIYSDYYIHAKMEYRQNQMDLLEYTIYKEFFDYIEKNTIRPTGFIYLKASPELVLQRVHERNRTEERNLQLQYQKIQAFLYDQLFIEKKDIPENIARIPVLILDATKNFKDDIEIQKNYINQVKNFIELCIKNQKLYSST</sequence>
<dbReference type="GO" id="GO:0005737">
    <property type="term" value="C:cytoplasm"/>
    <property type="evidence" value="ECO:0007669"/>
    <property type="project" value="TreeGrafter"/>
</dbReference>
<dbReference type="PIRSF" id="PIRSF000705">
    <property type="entry name" value="DNK"/>
    <property type="match status" value="1"/>
</dbReference>
<dbReference type="SUPFAM" id="SSF52540">
    <property type="entry name" value="P-loop containing nucleoside triphosphate hydrolases"/>
    <property type="match status" value="1"/>
</dbReference>
<dbReference type="Gene3D" id="3.40.50.300">
    <property type="entry name" value="P-loop containing nucleotide triphosphate hydrolases"/>
    <property type="match status" value="1"/>
</dbReference>
<protein>
    <submittedName>
        <fullName evidence="4">Deoxynucleoside kinase</fullName>
    </submittedName>
</protein>
<dbReference type="OrthoDB" id="9776634at2"/>
<proteinExistence type="predicted"/>
<dbReference type="RefSeq" id="WP_023791568.1">
    <property type="nucleotide sequence ID" value="NC_023003.1"/>
</dbReference>
<dbReference type="eggNOG" id="COG1428">
    <property type="taxonomic scope" value="Bacteria"/>
</dbReference>
<organism evidence="4 5">
    <name type="scientific">Candidatus Babela massiliensis</name>
    <dbReference type="NCBI Taxonomy" id="673862"/>
    <lineage>
        <taxon>Bacteria</taxon>
        <taxon>Candidatus Babelota</taxon>
        <taxon>Candidatus Babeliae</taxon>
        <taxon>Candidatus Babeliales</taxon>
        <taxon>Candidatus Babeliaceae</taxon>
        <taxon>Candidatus Babela</taxon>
    </lineage>
</organism>
<dbReference type="KEGG" id="dpb:BABL1_gene_576"/>
<dbReference type="InterPro" id="IPR002624">
    <property type="entry name" value="DCK/DGK"/>
</dbReference>